<feature type="transmembrane region" description="Helical" evidence="1">
    <location>
        <begin position="41"/>
        <end position="58"/>
    </location>
</feature>
<name>A0A3N4PA65_9GAMM</name>
<sequence>MQGVIKFIKGWLLFSLLWGLFMWFCFWQKEGMETGMVVVKSLYAGLIYQAMTTLVARYKARRQVKPL</sequence>
<keyword evidence="3" id="KW-1185">Reference proteome</keyword>
<proteinExistence type="predicted"/>
<evidence type="ECO:0000313" key="2">
    <source>
        <dbReference type="EMBL" id="RPD96393.1"/>
    </source>
</evidence>
<evidence type="ECO:0000256" key="1">
    <source>
        <dbReference type="SAM" id="Phobius"/>
    </source>
</evidence>
<feature type="transmembrane region" description="Helical" evidence="1">
    <location>
        <begin position="12"/>
        <end position="29"/>
    </location>
</feature>
<protein>
    <submittedName>
        <fullName evidence="2">Uncharacterized protein</fullName>
    </submittedName>
</protein>
<evidence type="ECO:0000313" key="3">
    <source>
        <dbReference type="Proteomes" id="UP000281332"/>
    </source>
</evidence>
<dbReference type="Pfam" id="PF19942">
    <property type="entry name" value="DUF6404"/>
    <property type="match status" value="1"/>
</dbReference>
<keyword evidence="1" id="KW-0472">Membrane</keyword>
<dbReference type="EMBL" id="RMVG01000017">
    <property type="protein sequence ID" value="RPD96393.1"/>
    <property type="molecule type" value="Genomic_DNA"/>
</dbReference>
<comment type="caution">
    <text evidence="2">The sequence shown here is derived from an EMBL/GenBank/DDBJ whole genome shotgun (WGS) entry which is preliminary data.</text>
</comment>
<accession>A0A3N4PA65</accession>
<dbReference type="RefSeq" id="WP_123802426.1">
    <property type="nucleotide sequence ID" value="NZ_RMVG01000017.1"/>
</dbReference>
<organism evidence="2 3">
    <name type="scientific">Candidatus Pantoea deserta</name>
    <dbReference type="NCBI Taxonomy" id="1869313"/>
    <lineage>
        <taxon>Bacteria</taxon>
        <taxon>Pseudomonadati</taxon>
        <taxon>Pseudomonadota</taxon>
        <taxon>Gammaproteobacteria</taxon>
        <taxon>Enterobacterales</taxon>
        <taxon>Erwiniaceae</taxon>
        <taxon>Pantoea</taxon>
    </lineage>
</organism>
<dbReference type="OrthoDB" id="7870117at2"/>
<dbReference type="Proteomes" id="UP000281332">
    <property type="component" value="Unassembled WGS sequence"/>
</dbReference>
<gene>
    <name evidence="2" type="ORF">BBB56_18715</name>
</gene>
<keyword evidence="1" id="KW-0812">Transmembrane</keyword>
<dbReference type="AlphaFoldDB" id="A0A3N4PA65"/>
<reference evidence="2 3" key="1">
    <citation type="submission" date="2018-11" db="EMBL/GenBank/DDBJ databases">
        <title>Whole genome sequencing of Pantoea sp. RIT388.</title>
        <authorList>
            <person name="Gan H.M."/>
            <person name="Hudson A.O."/>
        </authorList>
    </citation>
    <scope>NUCLEOTIDE SEQUENCE [LARGE SCALE GENOMIC DNA]</scope>
    <source>
        <strain evidence="2 3">RIT388</strain>
    </source>
</reference>
<dbReference type="InterPro" id="IPR045644">
    <property type="entry name" value="DUF6404"/>
</dbReference>
<keyword evidence="1" id="KW-1133">Transmembrane helix</keyword>